<comment type="caution">
    <text evidence="3">The sequence shown here is derived from an EMBL/GenBank/DDBJ whole genome shotgun (WGS) entry which is preliminary data.</text>
</comment>
<sequence length="293" mass="32648">MSAKKQAQETKTDFTDQEIAELIEAFLSIEGPNEKMFAQLYRLIQFYFRPTVVGLENIPDEPTLFIGNHAMFGLDGLILMPTVYAETGRFLRAMGDKAWFQTPTGMKMADGGMVLGNPQVCSALMENGHDLLVFPGGAGEANKTAGEKYTLKWRERYGFVRMAAQHGYNITPFGTVGPDDWWDHAMEGEELLNSKLVKLLQKRGIVGDIRPDLVPPIPRGLFNTLLPKPEPCYLAFGEPIEVPDCTGKAVSKRIQSSVREATAASIEGLVADMLLMRSQDKQNQGFMRRLLTR</sequence>
<organism evidence="3 4">
    <name type="scientific">Pseudohalioglobus lutimaris</name>
    <dbReference type="NCBI Taxonomy" id="1737061"/>
    <lineage>
        <taxon>Bacteria</taxon>
        <taxon>Pseudomonadati</taxon>
        <taxon>Pseudomonadota</taxon>
        <taxon>Gammaproteobacteria</taxon>
        <taxon>Cellvibrionales</taxon>
        <taxon>Halieaceae</taxon>
        <taxon>Pseudohalioglobus</taxon>
    </lineage>
</organism>
<keyword evidence="2 3" id="KW-0012">Acyltransferase</keyword>
<keyword evidence="1 3" id="KW-0808">Transferase</keyword>
<dbReference type="GO" id="GO:0016020">
    <property type="term" value="C:membrane"/>
    <property type="evidence" value="ECO:0007669"/>
    <property type="project" value="TreeGrafter"/>
</dbReference>
<dbReference type="InterPro" id="IPR007130">
    <property type="entry name" value="DAGAT"/>
</dbReference>
<keyword evidence="4" id="KW-1185">Reference proteome</keyword>
<dbReference type="Proteomes" id="UP000235005">
    <property type="component" value="Unassembled WGS sequence"/>
</dbReference>
<name>A0A2N5X7V6_9GAMM</name>
<dbReference type="EMBL" id="PKUS01000001">
    <property type="protein sequence ID" value="PLW70569.1"/>
    <property type="molecule type" value="Genomic_DNA"/>
</dbReference>
<reference evidence="3 4" key="1">
    <citation type="submission" date="2018-01" db="EMBL/GenBank/DDBJ databases">
        <title>The draft genome sequence of Halioglobus lutimaris HF004.</title>
        <authorList>
            <person name="Du Z.-J."/>
            <person name="Shi M.-J."/>
        </authorList>
    </citation>
    <scope>NUCLEOTIDE SEQUENCE [LARGE SCALE GENOMIC DNA]</scope>
    <source>
        <strain evidence="3 4">HF004</strain>
    </source>
</reference>
<protein>
    <submittedName>
        <fullName evidence="3">Acyltransferase</fullName>
    </submittedName>
</protein>
<dbReference type="PANTHER" id="PTHR22753:SF14">
    <property type="entry name" value="MONOACYLGLYCEROL_DIACYLGLYCEROL O-ACYLTRANSFERASE"/>
    <property type="match status" value="1"/>
</dbReference>
<dbReference type="SUPFAM" id="SSF69593">
    <property type="entry name" value="Glycerol-3-phosphate (1)-acyltransferase"/>
    <property type="match status" value="1"/>
</dbReference>
<dbReference type="PANTHER" id="PTHR22753">
    <property type="entry name" value="TRANSMEMBRANE PROTEIN 68"/>
    <property type="match status" value="1"/>
</dbReference>
<proteinExistence type="predicted"/>
<dbReference type="RefSeq" id="WP_075999438.1">
    <property type="nucleotide sequence ID" value="NZ_PKUS01000001.1"/>
</dbReference>
<dbReference type="Pfam" id="PF03982">
    <property type="entry name" value="DAGAT"/>
    <property type="match status" value="1"/>
</dbReference>
<dbReference type="CDD" id="cd07987">
    <property type="entry name" value="LPLAT_MGAT-like"/>
    <property type="match status" value="1"/>
</dbReference>
<accession>A0A2N5X7V6</accession>
<evidence type="ECO:0000313" key="3">
    <source>
        <dbReference type="EMBL" id="PLW70569.1"/>
    </source>
</evidence>
<evidence type="ECO:0000256" key="1">
    <source>
        <dbReference type="ARBA" id="ARBA00022679"/>
    </source>
</evidence>
<evidence type="ECO:0000313" key="4">
    <source>
        <dbReference type="Proteomes" id="UP000235005"/>
    </source>
</evidence>
<evidence type="ECO:0000256" key="2">
    <source>
        <dbReference type="ARBA" id="ARBA00023315"/>
    </source>
</evidence>
<gene>
    <name evidence="3" type="ORF">C0039_00085</name>
</gene>
<dbReference type="OrthoDB" id="5496738at2"/>
<dbReference type="GO" id="GO:0008374">
    <property type="term" value="F:O-acyltransferase activity"/>
    <property type="evidence" value="ECO:0007669"/>
    <property type="project" value="InterPro"/>
</dbReference>
<dbReference type="AlphaFoldDB" id="A0A2N5X7V6"/>